<dbReference type="PIRSF" id="PIRSF017082">
    <property type="entry name" value="YflP"/>
    <property type="match status" value="1"/>
</dbReference>
<dbReference type="InterPro" id="IPR005064">
    <property type="entry name" value="BUG"/>
</dbReference>
<evidence type="ECO:0000313" key="4">
    <source>
        <dbReference type="Proteomes" id="UP000765160"/>
    </source>
</evidence>
<gene>
    <name evidence="3" type="ORF">HB662_06455</name>
</gene>
<feature type="chain" id="PRO_5045500263" evidence="2">
    <location>
        <begin position="24"/>
        <end position="326"/>
    </location>
</feature>
<dbReference type="InterPro" id="IPR042100">
    <property type="entry name" value="Bug_dom1"/>
</dbReference>
<dbReference type="Pfam" id="PF03401">
    <property type="entry name" value="TctC"/>
    <property type="match status" value="1"/>
</dbReference>
<dbReference type="PANTHER" id="PTHR42928">
    <property type="entry name" value="TRICARBOXYLATE-BINDING PROTEIN"/>
    <property type="match status" value="1"/>
</dbReference>
<feature type="signal peptide" evidence="2">
    <location>
        <begin position="1"/>
        <end position="23"/>
    </location>
</feature>
<evidence type="ECO:0000256" key="1">
    <source>
        <dbReference type="ARBA" id="ARBA00006987"/>
    </source>
</evidence>
<reference evidence="3 4" key="1">
    <citation type="submission" date="2020-03" db="EMBL/GenBank/DDBJ databases">
        <title>Roseomonas selenitidurans sp. nov. isolated from soil.</title>
        <authorList>
            <person name="Liu H."/>
        </authorList>
    </citation>
    <scope>NUCLEOTIDE SEQUENCE [LARGE SCALE GENOMIC DNA]</scope>
    <source>
        <strain evidence="3 4">JCM 15073</strain>
    </source>
</reference>
<dbReference type="CDD" id="cd07012">
    <property type="entry name" value="PBP2_Bug_TTT"/>
    <property type="match status" value="1"/>
</dbReference>
<evidence type="ECO:0000256" key="2">
    <source>
        <dbReference type="SAM" id="SignalP"/>
    </source>
</evidence>
<organism evidence="3 4">
    <name type="scientific">Falsiroseomonas frigidaquae</name>
    <dbReference type="NCBI Taxonomy" id="487318"/>
    <lineage>
        <taxon>Bacteria</taxon>
        <taxon>Pseudomonadati</taxon>
        <taxon>Pseudomonadota</taxon>
        <taxon>Alphaproteobacteria</taxon>
        <taxon>Acetobacterales</taxon>
        <taxon>Roseomonadaceae</taxon>
        <taxon>Falsiroseomonas</taxon>
    </lineage>
</organism>
<proteinExistence type="inferred from homology"/>
<dbReference type="Gene3D" id="3.40.190.150">
    <property type="entry name" value="Bordetella uptake gene, domain 1"/>
    <property type="match status" value="1"/>
</dbReference>
<keyword evidence="4" id="KW-1185">Reference proteome</keyword>
<dbReference type="SUPFAM" id="SSF53850">
    <property type="entry name" value="Periplasmic binding protein-like II"/>
    <property type="match status" value="1"/>
</dbReference>
<dbReference type="Proteomes" id="UP000765160">
    <property type="component" value="Unassembled WGS sequence"/>
</dbReference>
<protein>
    <submittedName>
        <fullName evidence="3">Tripartite tricarboxylate transporter substrate binding protein</fullName>
    </submittedName>
</protein>
<dbReference type="Gene3D" id="3.40.190.10">
    <property type="entry name" value="Periplasmic binding protein-like II"/>
    <property type="match status" value="1"/>
</dbReference>
<dbReference type="RefSeq" id="WP_168048382.1">
    <property type="nucleotide sequence ID" value="NZ_JAATJR010000002.1"/>
</dbReference>
<dbReference type="EMBL" id="JAAVTX010000002">
    <property type="protein sequence ID" value="NKE44412.1"/>
    <property type="molecule type" value="Genomic_DNA"/>
</dbReference>
<comment type="caution">
    <text evidence="3">The sequence shown here is derived from an EMBL/GenBank/DDBJ whole genome shotgun (WGS) entry which is preliminary data.</text>
</comment>
<accession>A0ABX1EVR9</accession>
<name>A0ABX1EVR9_9PROT</name>
<keyword evidence="2" id="KW-0732">Signal</keyword>
<dbReference type="PANTHER" id="PTHR42928:SF5">
    <property type="entry name" value="BLR1237 PROTEIN"/>
    <property type="match status" value="1"/>
</dbReference>
<evidence type="ECO:0000313" key="3">
    <source>
        <dbReference type="EMBL" id="NKE44412.1"/>
    </source>
</evidence>
<sequence length="326" mass="33927">MTIKLTRRALAAAFSAVPFAARAQANWPTRPLRMIVPFAPGGGSDTLGRLLATPLAAELGQPVVVENRAGAGSQIGAEAVMRSPPDGLTLLLGDTPLATIPAVQAATGQPVAFDTGRDFTPIATLGVAPALLVVASNSPFRTTRDLLEAARARPEAVNVASGGTATSTHLMIELLQMRSGVKVTHVPYRGTGAALPDVLNGTVQAMIQAMATAAPLVAAGQMRVIGVAAEQRLASMPDVPTLREQGVDLVAGFWWGVLGPAGIPAPIVERLQQAIDKSMATEAVQARLPALGLQRLQLGPDAFRTMLVNETARWREVVTTAGIKPE</sequence>
<comment type="similarity">
    <text evidence="1">Belongs to the UPF0065 (bug) family.</text>
</comment>